<evidence type="ECO:0000256" key="1">
    <source>
        <dbReference type="SAM" id="MobiDB-lite"/>
    </source>
</evidence>
<feature type="region of interest" description="Disordered" evidence="1">
    <location>
        <begin position="114"/>
        <end position="133"/>
    </location>
</feature>
<evidence type="ECO:0000256" key="2">
    <source>
        <dbReference type="SAM" id="Phobius"/>
    </source>
</evidence>
<proteinExistence type="predicted"/>
<dbReference type="InterPro" id="IPR012427">
    <property type="entry name" value="DUF1622"/>
</dbReference>
<dbReference type="Proteomes" id="UP000297834">
    <property type="component" value="Unassembled WGS sequence"/>
</dbReference>
<keyword evidence="2" id="KW-1133">Transmembrane helix</keyword>
<dbReference type="OrthoDB" id="9812897at2"/>
<evidence type="ECO:0000313" key="3">
    <source>
        <dbReference type="EMBL" id="TEU25553.1"/>
    </source>
</evidence>
<evidence type="ECO:0000313" key="4">
    <source>
        <dbReference type="Proteomes" id="UP000297834"/>
    </source>
</evidence>
<dbReference type="RefSeq" id="WP_134244703.1">
    <property type="nucleotide sequence ID" value="NZ_SNTY01000036.1"/>
</dbReference>
<dbReference type="PANTHER" id="PTHR38468">
    <property type="entry name" value="SLL0939 PROTEIN"/>
    <property type="match status" value="1"/>
</dbReference>
<keyword evidence="2" id="KW-0472">Membrane</keyword>
<protein>
    <submittedName>
        <fullName evidence="3">DUF1622 domain-containing protein</fullName>
    </submittedName>
</protein>
<feature type="transmembrane region" description="Helical" evidence="2">
    <location>
        <begin position="23"/>
        <end position="40"/>
    </location>
</feature>
<accession>A0A4Y7XB65</accession>
<dbReference type="AlphaFoldDB" id="A0A4Y7XB65"/>
<dbReference type="EMBL" id="SNTY01000036">
    <property type="protein sequence ID" value="TEU25553.1"/>
    <property type="molecule type" value="Genomic_DNA"/>
</dbReference>
<reference evidence="3 4" key="1">
    <citation type="submission" date="2019-03" db="EMBL/GenBank/DDBJ databases">
        <title>Alkanindiges illinoisensis: a potential pathogenic isolated from ascites of a gastric cancer patient with abdominal metastasis.</title>
        <authorList>
            <person name="Hu X."/>
            <person name="Yang B."/>
            <person name="Yan X."/>
            <person name="Lin L."/>
            <person name="Zhao H."/>
            <person name="Zhou F."/>
            <person name="Su B."/>
            <person name="Chen J."/>
            <person name="Rui Y."/>
            <person name="Wang Q."/>
            <person name="Zheng L."/>
        </authorList>
    </citation>
    <scope>NUCLEOTIDE SEQUENCE [LARGE SCALE GENOMIC DNA]</scope>
    <source>
        <strain evidence="3 4">NFYY 23406</strain>
    </source>
</reference>
<keyword evidence="2" id="KW-0812">Transmembrane</keyword>
<organism evidence="3 4">
    <name type="scientific">Alkanindiges illinoisensis</name>
    <dbReference type="NCBI Taxonomy" id="197183"/>
    <lineage>
        <taxon>Bacteria</taxon>
        <taxon>Pseudomonadati</taxon>
        <taxon>Pseudomonadota</taxon>
        <taxon>Gammaproteobacteria</taxon>
        <taxon>Moraxellales</taxon>
        <taxon>Moraxellaceae</taxon>
        <taxon>Alkanindiges</taxon>
    </lineage>
</organism>
<dbReference type="PANTHER" id="PTHR38468:SF1">
    <property type="entry name" value="SLL0939 PROTEIN"/>
    <property type="match status" value="1"/>
</dbReference>
<dbReference type="Pfam" id="PF07784">
    <property type="entry name" value="DUF1622"/>
    <property type="match status" value="1"/>
</dbReference>
<sequence>MFEQTETFVIQAVSWLRLMVESVGALIIAFGIFAALYGFLKAFASRHPDGFTPVRLIFARYLALGLEFQLAADILSTAVSPSWEQIGKLAAIAIIRTGLNFFLMKEMQEERAVEPKNKPENINSVVTETKFDD</sequence>
<dbReference type="STRING" id="1120977.GCA_000619845_03018"/>
<keyword evidence="4" id="KW-1185">Reference proteome</keyword>
<comment type="caution">
    <text evidence="3">The sequence shown here is derived from an EMBL/GenBank/DDBJ whole genome shotgun (WGS) entry which is preliminary data.</text>
</comment>
<name>A0A4Y7XB65_9GAMM</name>
<gene>
    <name evidence="3" type="ORF">E2B99_09315</name>
</gene>